<dbReference type="eggNOG" id="KOG3536">
    <property type="taxonomic scope" value="Eukaryota"/>
</dbReference>
<dbReference type="InParanoid" id="C3XVW1"/>
<dbReference type="CDD" id="cd13160">
    <property type="entry name" value="PTB_LDLRAP_insect-like"/>
    <property type="match status" value="1"/>
</dbReference>
<feature type="compositionally biased region" description="Basic and acidic residues" evidence="1">
    <location>
        <begin position="435"/>
        <end position="451"/>
    </location>
</feature>
<dbReference type="PANTHER" id="PTHR11232">
    <property type="entry name" value="PHOSPHOTYROSINE INTERACTION DOMAIN-CONTAINING FAMILY MEMBER"/>
    <property type="match status" value="1"/>
</dbReference>
<gene>
    <name evidence="3" type="ORF">BRAFLDRAFT_131519</name>
</gene>
<dbReference type="InterPro" id="IPR006020">
    <property type="entry name" value="PTB/PI_dom"/>
</dbReference>
<feature type="compositionally biased region" description="Polar residues" evidence="1">
    <location>
        <begin position="216"/>
        <end position="226"/>
    </location>
</feature>
<dbReference type="AlphaFoldDB" id="C3XVW1"/>
<feature type="compositionally biased region" description="Polar residues" evidence="1">
    <location>
        <begin position="406"/>
        <end position="417"/>
    </location>
</feature>
<dbReference type="InterPro" id="IPR011993">
    <property type="entry name" value="PH-like_dom_sf"/>
</dbReference>
<feature type="region of interest" description="Disordered" evidence="1">
    <location>
        <begin position="286"/>
        <end position="335"/>
    </location>
</feature>
<dbReference type="Gene3D" id="2.30.29.30">
    <property type="entry name" value="Pleckstrin-homology domain (PH domain)/Phosphotyrosine-binding domain (PTB)"/>
    <property type="match status" value="1"/>
</dbReference>
<feature type="compositionally biased region" description="Basic and acidic residues" evidence="1">
    <location>
        <begin position="538"/>
        <end position="549"/>
    </location>
</feature>
<sequence>MAMGTRLYGNYRWKRHRCSEGTHVCPVFDVHYLGVMPSNGEVGRGAIEEPVDMLFEEGVGRKLEPLTVSVCSHGVKLKQERGPFQRSKQAVFPIHTVTYGASDRIHPNVFGVVVRNARMEGLLQCHAFFCDSHELARVMTFWLTIAFKEAFETWQRARIPVSRPRNPGVLIEEPLGVNDERALTNCFGLFKFDRQNRRPLQYSVYEPSLFESSDFQDATVRPSSAPRTLAHPATNPFQAGPMDSLRSVRNPLRSRIPFMKSASLDNIPEHTWVKYEYNGAKDAMLGSVPNRGSQQELSPRSPNFPQGIHQRSAKVVSNPTEPHHYNPGVPRGPPQEIHKVHAVYGRPPGENLDRVEQFELQGGSFPISPTRTEFITPEGLKVTVEKTRFYNWRRAKSVEDLHPGPSDNTQGSPERVKYQNNRTFQLVGFETVGTKRDVPHSSSHKAVDNTNHHIRGPAKATSLENIRPHWTTVPESPYSSISKKTFSEIEFKQVNSNSPQKSPVKANTRRNNTPRHELRSSPTRTQVKQVRPPTLHADVIRKVEGRPADKLNSGRAQTRAGGDFDSNTARHTVIKVDKFDNGPEQKPPHGNNTEAFAVTRSPVLNPDNTRRSQRRQYRVRFEDDADRAREKDQMFGRREQQLPKPGQVNPEVDPEVARGKLPVAVAVAEMTDSGNASDEESEDSWL</sequence>
<proteinExistence type="predicted"/>
<evidence type="ECO:0000259" key="2">
    <source>
        <dbReference type="PROSITE" id="PS01179"/>
    </source>
</evidence>
<feature type="region of interest" description="Disordered" evidence="1">
    <location>
        <begin position="398"/>
        <end position="417"/>
    </location>
</feature>
<feature type="region of interest" description="Disordered" evidence="1">
    <location>
        <begin position="216"/>
        <end position="245"/>
    </location>
</feature>
<dbReference type="SUPFAM" id="SSF50729">
    <property type="entry name" value="PH domain-like"/>
    <property type="match status" value="1"/>
</dbReference>
<dbReference type="Pfam" id="PF14719">
    <property type="entry name" value="PID_2"/>
    <property type="match status" value="1"/>
</dbReference>
<name>C3XVW1_BRAFL</name>
<dbReference type="EMBL" id="GG666469">
    <property type="protein sequence ID" value="EEN67904.1"/>
    <property type="molecule type" value="Genomic_DNA"/>
</dbReference>
<dbReference type="SMART" id="SM00462">
    <property type="entry name" value="PTB"/>
    <property type="match status" value="1"/>
</dbReference>
<feature type="compositionally biased region" description="Basic and acidic residues" evidence="1">
    <location>
        <begin position="623"/>
        <end position="641"/>
    </location>
</feature>
<dbReference type="STRING" id="7739.C3XVW1"/>
<dbReference type="InterPro" id="IPR051133">
    <property type="entry name" value="Adapter_Engulfment-Domain"/>
</dbReference>
<feature type="region of interest" description="Disordered" evidence="1">
    <location>
        <begin position="623"/>
        <end position="656"/>
    </location>
</feature>
<evidence type="ECO:0000313" key="3">
    <source>
        <dbReference type="EMBL" id="EEN67904.1"/>
    </source>
</evidence>
<evidence type="ECO:0000256" key="1">
    <source>
        <dbReference type="SAM" id="MobiDB-lite"/>
    </source>
</evidence>
<feature type="region of interest" description="Disordered" evidence="1">
    <location>
        <begin position="435"/>
        <end position="479"/>
    </location>
</feature>
<dbReference type="PANTHER" id="PTHR11232:SF74">
    <property type="entry name" value="PTB DOMAIN-CONTAINING ADAPTER PROTEIN CED-6-LIKE PROTEIN"/>
    <property type="match status" value="1"/>
</dbReference>
<dbReference type="PROSITE" id="PS01179">
    <property type="entry name" value="PID"/>
    <property type="match status" value="1"/>
</dbReference>
<feature type="compositionally biased region" description="Polar residues" evidence="1">
    <location>
        <begin position="290"/>
        <end position="304"/>
    </location>
</feature>
<reference evidence="3" key="1">
    <citation type="journal article" date="2008" name="Nature">
        <title>The amphioxus genome and the evolution of the chordate karyotype.</title>
        <authorList>
            <consortium name="US DOE Joint Genome Institute (JGI-PGF)"/>
            <person name="Putnam N.H."/>
            <person name="Butts T."/>
            <person name="Ferrier D.E.K."/>
            <person name="Furlong R.F."/>
            <person name="Hellsten U."/>
            <person name="Kawashima T."/>
            <person name="Robinson-Rechavi M."/>
            <person name="Shoguchi E."/>
            <person name="Terry A."/>
            <person name="Yu J.-K."/>
            <person name="Benito-Gutierrez E.L."/>
            <person name="Dubchak I."/>
            <person name="Garcia-Fernandez J."/>
            <person name="Gibson-Brown J.J."/>
            <person name="Grigoriev I.V."/>
            <person name="Horton A.C."/>
            <person name="de Jong P.J."/>
            <person name="Jurka J."/>
            <person name="Kapitonov V.V."/>
            <person name="Kohara Y."/>
            <person name="Kuroki Y."/>
            <person name="Lindquist E."/>
            <person name="Lucas S."/>
            <person name="Osoegawa K."/>
            <person name="Pennacchio L.A."/>
            <person name="Salamov A.A."/>
            <person name="Satou Y."/>
            <person name="Sauka-Spengler T."/>
            <person name="Schmutz J."/>
            <person name="Shin-I T."/>
            <person name="Toyoda A."/>
            <person name="Bronner-Fraser M."/>
            <person name="Fujiyama A."/>
            <person name="Holland L.Z."/>
            <person name="Holland P.W.H."/>
            <person name="Satoh N."/>
            <person name="Rokhsar D.S."/>
        </authorList>
    </citation>
    <scope>NUCLEOTIDE SEQUENCE [LARGE SCALE GENOMIC DNA]</scope>
    <source>
        <strain evidence="3">S238N-H82</strain>
        <tissue evidence="3">Testes</tissue>
    </source>
</reference>
<feature type="region of interest" description="Disordered" evidence="1">
    <location>
        <begin position="492"/>
        <end position="569"/>
    </location>
</feature>
<accession>C3XVW1</accession>
<protein>
    <recommendedName>
        <fullName evidence="2">PID domain-containing protein</fullName>
    </recommendedName>
</protein>
<organism>
    <name type="scientific">Branchiostoma floridae</name>
    <name type="common">Florida lancelet</name>
    <name type="synonym">Amphioxus</name>
    <dbReference type="NCBI Taxonomy" id="7739"/>
    <lineage>
        <taxon>Eukaryota</taxon>
        <taxon>Metazoa</taxon>
        <taxon>Chordata</taxon>
        <taxon>Cephalochordata</taxon>
        <taxon>Leptocardii</taxon>
        <taxon>Amphioxiformes</taxon>
        <taxon>Branchiostomatidae</taxon>
        <taxon>Branchiostoma</taxon>
    </lineage>
</organism>
<feature type="domain" description="PID" evidence="2">
    <location>
        <begin position="28"/>
        <end position="160"/>
    </location>
</feature>